<dbReference type="OrthoDB" id="10252009at2759"/>
<dbReference type="PANTHER" id="PTHR10159">
    <property type="entry name" value="DUAL SPECIFICITY PROTEIN PHOSPHATASE"/>
    <property type="match status" value="1"/>
</dbReference>
<dbReference type="AlphaFoldDB" id="A0A151Z3M7"/>
<dbReference type="InterPro" id="IPR000387">
    <property type="entry name" value="Tyr_Pase_dom"/>
</dbReference>
<evidence type="ECO:0000256" key="2">
    <source>
        <dbReference type="ARBA" id="ARBA00022801"/>
    </source>
</evidence>
<evidence type="ECO:0000256" key="3">
    <source>
        <dbReference type="ARBA" id="ARBA00022912"/>
    </source>
</evidence>
<evidence type="ECO:0000259" key="8">
    <source>
        <dbReference type="PROSITE" id="PS50056"/>
    </source>
</evidence>
<dbReference type="InParanoid" id="A0A151Z3M7"/>
<dbReference type="STRING" id="361077.A0A151Z3M7"/>
<evidence type="ECO:0000256" key="5">
    <source>
        <dbReference type="ARBA" id="ARBA00048336"/>
    </source>
</evidence>
<dbReference type="InterPro" id="IPR016130">
    <property type="entry name" value="Tyr_Pase_AS"/>
</dbReference>
<dbReference type="PROSITE" id="PS00383">
    <property type="entry name" value="TYR_PHOSPHATASE_1"/>
    <property type="match status" value="1"/>
</dbReference>
<dbReference type="SUPFAM" id="SSF52799">
    <property type="entry name" value="(Phosphotyrosine protein) phosphatases II"/>
    <property type="match status" value="1"/>
</dbReference>
<dbReference type="CDD" id="cd14498">
    <property type="entry name" value="DSP"/>
    <property type="match status" value="1"/>
</dbReference>
<protein>
    <recommendedName>
        <fullName evidence="11">Protein-tyrosine-phosphatase</fullName>
    </recommendedName>
</protein>
<comment type="function">
    <text evidence="6">Has a dual specificity toward Ser/Thr and Tyr-containing proteins.</text>
</comment>
<name>A0A151Z3M7_TIELA</name>
<dbReference type="Pfam" id="PF00782">
    <property type="entry name" value="DSPc"/>
    <property type="match status" value="1"/>
</dbReference>
<evidence type="ECO:0000313" key="9">
    <source>
        <dbReference type="EMBL" id="KYQ88573.1"/>
    </source>
</evidence>
<dbReference type="FunCoup" id="A0A151Z3M7">
    <property type="interactions" value="23"/>
</dbReference>
<comment type="similarity">
    <text evidence="1">Belongs to the protein-tyrosine phosphatase family. Non-receptor class dual specificity subfamily.</text>
</comment>
<evidence type="ECO:0000256" key="4">
    <source>
        <dbReference type="ARBA" id="ARBA00047761"/>
    </source>
</evidence>
<dbReference type="PROSITE" id="PS50056">
    <property type="entry name" value="TYR_PHOSPHATASE_2"/>
    <property type="match status" value="1"/>
</dbReference>
<evidence type="ECO:0000259" key="7">
    <source>
        <dbReference type="PROSITE" id="PS50054"/>
    </source>
</evidence>
<keyword evidence="10" id="KW-1185">Reference proteome</keyword>
<dbReference type="EMBL" id="LODT01000051">
    <property type="protein sequence ID" value="KYQ88573.1"/>
    <property type="molecule type" value="Genomic_DNA"/>
</dbReference>
<sequence>MSCGYWDMDAEVLIEEFDAQEVVPKLFIGSMSAANAVHQLKDHNITHILSVSTKPPVFDKNEFKCLAVEIEDEDKWDISSYFPKCHEFIKVGRDLGGILIHCQAGVSRSATIVISYLMSIFFKPFWDCFQYLRQIRPCIQPNKGFISQLINYESVILSKASKEIVSTAQQQQQQQKQLCLTNDDHTEQQSKYLENNNNLNDIHQHDITIQISFDSNNNNDSQE</sequence>
<feature type="domain" description="Tyrosine-protein phosphatase" evidence="7">
    <location>
        <begin position="17"/>
        <end position="158"/>
    </location>
</feature>
<feature type="domain" description="Tyrosine specific protein phosphatases" evidence="8">
    <location>
        <begin position="79"/>
        <end position="137"/>
    </location>
</feature>
<dbReference type="OMA" id="ERQHSQN"/>
<comment type="catalytic activity">
    <reaction evidence="4">
        <text>O-phospho-L-seryl-[protein] + H2O = L-seryl-[protein] + phosphate</text>
        <dbReference type="Rhea" id="RHEA:20629"/>
        <dbReference type="Rhea" id="RHEA-COMP:9863"/>
        <dbReference type="Rhea" id="RHEA-COMP:11604"/>
        <dbReference type="ChEBI" id="CHEBI:15377"/>
        <dbReference type="ChEBI" id="CHEBI:29999"/>
        <dbReference type="ChEBI" id="CHEBI:43474"/>
        <dbReference type="ChEBI" id="CHEBI:83421"/>
        <dbReference type="EC" id="3.1.3.16"/>
    </reaction>
</comment>
<dbReference type="GO" id="GO:0043409">
    <property type="term" value="P:negative regulation of MAPK cascade"/>
    <property type="evidence" value="ECO:0007669"/>
    <property type="project" value="TreeGrafter"/>
</dbReference>
<keyword evidence="2" id="KW-0378">Hydrolase</keyword>
<dbReference type="FunFam" id="3.90.190.10:FF:000161">
    <property type="entry name" value="Probable dual specificity protein phosphatase DDB_G0269404"/>
    <property type="match status" value="1"/>
</dbReference>
<dbReference type="GO" id="GO:0004722">
    <property type="term" value="F:protein serine/threonine phosphatase activity"/>
    <property type="evidence" value="ECO:0007669"/>
    <property type="project" value="UniProtKB-EC"/>
</dbReference>
<evidence type="ECO:0000313" key="10">
    <source>
        <dbReference type="Proteomes" id="UP000076078"/>
    </source>
</evidence>
<keyword evidence="3" id="KW-0904">Protein phosphatase</keyword>
<dbReference type="Proteomes" id="UP000076078">
    <property type="component" value="Unassembled WGS sequence"/>
</dbReference>
<dbReference type="PROSITE" id="PS50054">
    <property type="entry name" value="TYR_PHOSPHATASE_DUAL"/>
    <property type="match status" value="1"/>
</dbReference>
<evidence type="ECO:0008006" key="11">
    <source>
        <dbReference type="Google" id="ProtNLM"/>
    </source>
</evidence>
<dbReference type="InterPro" id="IPR020422">
    <property type="entry name" value="TYR_PHOSPHATASE_DUAL_dom"/>
</dbReference>
<dbReference type="InterPro" id="IPR000340">
    <property type="entry name" value="Dual-sp_phosphatase_cat-dom"/>
</dbReference>
<dbReference type="InterPro" id="IPR029021">
    <property type="entry name" value="Prot-tyrosine_phosphatase-like"/>
</dbReference>
<dbReference type="Gene3D" id="3.90.190.10">
    <property type="entry name" value="Protein tyrosine phosphatase superfamily"/>
    <property type="match status" value="1"/>
</dbReference>
<gene>
    <name evidence="9" type="ORF">DLAC_11306</name>
</gene>
<organism evidence="9 10">
    <name type="scientific">Tieghemostelium lacteum</name>
    <name type="common">Slime mold</name>
    <name type="synonym">Dictyostelium lacteum</name>
    <dbReference type="NCBI Taxonomy" id="361077"/>
    <lineage>
        <taxon>Eukaryota</taxon>
        <taxon>Amoebozoa</taxon>
        <taxon>Evosea</taxon>
        <taxon>Eumycetozoa</taxon>
        <taxon>Dictyostelia</taxon>
        <taxon>Dictyosteliales</taxon>
        <taxon>Raperosteliaceae</taxon>
        <taxon>Tieghemostelium</taxon>
    </lineage>
</organism>
<reference evidence="9 10" key="1">
    <citation type="submission" date="2015-12" db="EMBL/GenBank/DDBJ databases">
        <title>Dictyostelia acquired genes for synthesis and detection of signals that induce cell-type specialization by lateral gene transfer from prokaryotes.</title>
        <authorList>
            <person name="Gloeckner G."/>
            <person name="Schaap P."/>
        </authorList>
    </citation>
    <scope>NUCLEOTIDE SEQUENCE [LARGE SCALE GENOMIC DNA]</scope>
    <source>
        <strain evidence="9 10">TK</strain>
    </source>
</reference>
<evidence type="ECO:0000256" key="1">
    <source>
        <dbReference type="ARBA" id="ARBA00008601"/>
    </source>
</evidence>
<accession>A0A151Z3M7</accession>
<dbReference type="GO" id="GO:0005737">
    <property type="term" value="C:cytoplasm"/>
    <property type="evidence" value="ECO:0007669"/>
    <property type="project" value="TreeGrafter"/>
</dbReference>
<proteinExistence type="inferred from homology"/>
<comment type="caution">
    <text evidence="9">The sequence shown here is derived from an EMBL/GenBank/DDBJ whole genome shotgun (WGS) entry which is preliminary data.</text>
</comment>
<dbReference type="SMART" id="SM00195">
    <property type="entry name" value="DSPc"/>
    <property type="match status" value="1"/>
</dbReference>
<comment type="catalytic activity">
    <reaction evidence="5">
        <text>O-phospho-L-threonyl-[protein] + H2O = L-threonyl-[protein] + phosphate</text>
        <dbReference type="Rhea" id="RHEA:47004"/>
        <dbReference type="Rhea" id="RHEA-COMP:11060"/>
        <dbReference type="Rhea" id="RHEA-COMP:11605"/>
        <dbReference type="ChEBI" id="CHEBI:15377"/>
        <dbReference type="ChEBI" id="CHEBI:30013"/>
        <dbReference type="ChEBI" id="CHEBI:43474"/>
        <dbReference type="ChEBI" id="CHEBI:61977"/>
        <dbReference type="EC" id="3.1.3.16"/>
    </reaction>
</comment>
<evidence type="ECO:0000256" key="6">
    <source>
        <dbReference type="ARBA" id="ARBA00055556"/>
    </source>
</evidence>
<dbReference type="PANTHER" id="PTHR10159:SF519">
    <property type="entry name" value="DUAL SPECIFICITY PROTEIN PHOSPHATASE MPK3"/>
    <property type="match status" value="1"/>
</dbReference>